<feature type="compositionally biased region" description="Basic and acidic residues" evidence="9">
    <location>
        <begin position="1"/>
        <end position="41"/>
    </location>
</feature>
<proteinExistence type="inferred from homology"/>
<evidence type="ECO:0000256" key="3">
    <source>
        <dbReference type="ARBA" id="ARBA00022448"/>
    </source>
</evidence>
<dbReference type="AlphaFoldDB" id="A0A5C1YKA4"/>
<dbReference type="RefSeq" id="WP_149278125.1">
    <property type="nucleotide sequence ID" value="NZ_CP043506.1"/>
</dbReference>
<dbReference type="InterPro" id="IPR050681">
    <property type="entry name" value="CDF/SLC30A"/>
</dbReference>
<keyword evidence="5" id="KW-0862">Zinc</keyword>
<dbReference type="Pfam" id="PF01545">
    <property type="entry name" value="Cation_efflux"/>
    <property type="match status" value="1"/>
</dbReference>
<dbReference type="Pfam" id="PF16916">
    <property type="entry name" value="ZT_dimer"/>
    <property type="match status" value="1"/>
</dbReference>
<evidence type="ECO:0000256" key="8">
    <source>
        <dbReference type="ARBA" id="ARBA00023136"/>
    </source>
</evidence>
<evidence type="ECO:0000256" key="2">
    <source>
        <dbReference type="ARBA" id="ARBA00008873"/>
    </source>
</evidence>
<feature type="transmembrane region" description="Helical" evidence="10">
    <location>
        <begin position="55"/>
        <end position="76"/>
    </location>
</feature>
<name>A0A5C1YKA4_9PROT</name>
<dbReference type="NCBIfam" id="TIGR01297">
    <property type="entry name" value="CDF"/>
    <property type="match status" value="1"/>
</dbReference>
<comment type="subcellular location">
    <subcellularLocation>
        <location evidence="1">Membrane</location>
        <topology evidence="1">Multi-pass membrane protein</topology>
    </subcellularLocation>
</comment>
<keyword evidence="8 10" id="KW-0472">Membrane</keyword>
<evidence type="ECO:0000313" key="14">
    <source>
        <dbReference type="Proteomes" id="UP000324536"/>
    </source>
</evidence>
<protein>
    <submittedName>
        <fullName evidence="13">Cation transporter</fullName>
    </submittedName>
</protein>
<evidence type="ECO:0000313" key="13">
    <source>
        <dbReference type="EMBL" id="QEO16684.1"/>
    </source>
</evidence>
<keyword evidence="4 10" id="KW-0812">Transmembrane</keyword>
<evidence type="ECO:0000256" key="10">
    <source>
        <dbReference type="SAM" id="Phobius"/>
    </source>
</evidence>
<dbReference type="PANTHER" id="PTHR11562">
    <property type="entry name" value="CATION EFFLUX PROTEIN/ ZINC TRANSPORTER"/>
    <property type="match status" value="1"/>
</dbReference>
<evidence type="ECO:0000256" key="4">
    <source>
        <dbReference type="ARBA" id="ARBA00022692"/>
    </source>
</evidence>
<accession>A0A5C1YKA4</accession>
<dbReference type="InterPro" id="IPR058533">
    <property type="entry name" value="Cation_efflux_TM"/>
</dbReference>
<feature type="transmembrane region" description="Helical" evidence="10">
    <location>
        <begin position="220"/>
        <end position="241"/>
    </location>
</feature>
<evidence type="ECO:0000259" key="11">
    <source>
        <dbReference type="Pfam" id="PF01545"/>
    </source>
</evidence>
<evidence type="ECO:0000256" key="7">
    <source>
        <dbReference type="ARBA" id="ARBA00023065"/>
    </source>
</evidence>
<evidence type="ECO:0000256" key="9">
    <source>
        <dbReference type="SAM" id="MobiDB-lite"/>
    </source>
</evidence>
<dbReference type="SUPFAM" id="SSF160240">
    <property type="entry name" value="Cation efflux protein cytoplasmic domain-like"/>
    <property type="match status" value="1"/>
</dbReference>
<keyword evidence="3" id="KW-0813">Transport</keyword>
<keyword evidence="5" id="KW-0864">Zinc transport</keyword>
<feature type="transmembrane region" description="Helical" evidence="10">
    <location>
        <begin position="123"/>
        <end position="142"/>
    </location>
</feature>
<evidence type="ECO:0000259" key="12">
    <source>
        <dbReference type="Pfam" id="PF16916"/>
    </source>
</evidence>
<keyword evidence="14" id="KW-1185">Reference proteome</keyword>
<dbReference type="GO" id="GO:0005886">
    <property type="term" value="C:plasma membrane"/>
    <property type="evidence" value="ECO:0007669"/>
    <property type="project" value="TreeGrafter"/>
</dbReference>
<reference evidence="13 14" key="1">
    <citation type="submission" date="2019-09" db="EMBL/GenBank/DDBJ databases">
        <title>Genome sequencing of strain KACC 21233.</title>
        <authorList>
            <person name="Heo J."/>
            <person name="Kim S.-J."/>
            <person name="Kim J.-S."/>
            <person name="Hong S.-B."/>
            <person name="Kwon S.-W."/>
        </authorList>
    </citation>
    <scope>NUCLEOTIDE SEQUENCE [LARGE SCALE GENOMIC DNA]</scope>
    <source>
        <strain evidence="13 14">KACC 21233</strain>
    </source>
</reference>
<feature type="transmembrane region" description="Helical" evidence="10">
    <location>
        <begin position="162"/>
        <end position="181"/>
    </location>
</feature>
<feature type="region of interest" description="Disordered" evidence="9">
    <location>
        <begin position="1"/>
        <end position="46"/>
    </location>
</feature>
<feature type="transmembrane region" description="Helical" evidence="10">
    <location>
        <begin position="193"/>
        <end position="214"/>
    </location>
</feature>
<dbReference type="InterPro" id="IPR002524">
    <property type="entry name" value="Cation_efflux"/>
</dbReference>
<dbReference type="KEGG" id="acek:FLP30_02060"/>
<dbReference type="Gene3D" id="1.20.1510.10">
    <property type="entry name" value="Cation efflux protein transmembrane domain"/>
    <property type="match status" value="1"/>
</dbReference>
<dbReference type="InterPro" id="IPR027470">
    <property type="entry name" value="Cation_efflux_CTD"/>
</dbReference>
<dbReference type="InterPro" id="IPR027469">
    <property type="entry name" value="Cation_efflux_TMD_sf"/>
</dbReference>
<dbReference type="PANTHER" id="PTHR11562:SF17">
    <property type="entry name" value="RE54080P-RELATED"/>
    <property type="match status" value="1"/>
</dbReference>
<keyword evidence="6 10" id="KW-1133">Transmembrane helix</keyword>
<sequence length="346" mass="36541">MSHPDHPHTHDDHDHTHDGHACDGHGGEDGHGHGHAHEHGFGHHHSHAPASFGKAFAIGIAINSLYLVAEAVWGVLSNSLSLLADAGHNLSDVMALGAAWLAEHLSRKGPSARFTYGLRRSSILAALANALVLMLVTGGVAWEAVSRLITPYTATPAGRTMMIVAALGIVVNGASAMLFAAGQKDDLNIRGAFLHLLSDAVTSLAVVIAGGLMLLTGLHWIDAAFSLAISVVVVLGTWSLLKDSLDMALDAVPRKINASGLEAYLRAIPGITDYHDLHIWPLSTTETALTVHLVRAPAALSAQEEASLLDGIVSTLRQRFGIAHPTVQIETQDYAPLCHLTDPHAI</sequence>
<evidence type="ECO:0000256" key="1">
    <source>
        <dbReference type="ARBA" id="ARBA00004141"/>
    </source>
</evidence>
<feature type="domain" description="Cation efflux protein transmembrane" evidence="11">
    <location>
        <begin position="58"/>
        <end position="246"/>
    </location>
</feature>
<keyword evidence="7" id="KW-0406">Ion transport</keyword>
<dbReference type="Proteomes" id="UP000324536">
    <property type="component" value="Chromosome"/>
</dbReference>
<dbReference type="InterPro" id="IPR036837">
    <property type="entry name" value="Cation_efflux_CTD_sf"/>
</dbReference>
<evidence type="ECO:0000256" key="6">
    <source>
        <dbReference type="ARBA" id="ARBA00022989"/>
    </source>
</evidence>
<dbReference type="GO" id="GO:0005385">
    <property type="term" value="F:zinc ion transmembrane transporter activity"/>
    <property type="evidence" value="ECO:0007669"/>
    <property type="project" value="TreeGrafter"/>
</dbReference>
<gene>
    <name evidence="13" type="ORF">FLP30_02060</name>
</gene>
<comment type="similarity">
    <text evidence="2">Belongs to the cation diffusion facilitator (CDF) transporter (TC 2.A.4) family. SLC30A subfamily.</text>
</comment>
<feature type="domain" description="Cation efflux protein cytoplasmic" evidence="12">
    <location>
        <begin position="256"/>
        <end position="331"/>
    </location>
</feature>
<evidence type="ECO:0000256" key="5">
    <source>
        <dbReference type="ARBA" id="ARBA00022906"/>
    </source>
</evidence>
<organism evidence="13 14">
    <name type="scientific">Acetobacter vaccinii</name>
    <dbReference type="NCBI Taxonomy" id="2592655"/>
    <lineage>
        <taxon>Bacteria</taxon>
        <taxon>Pseudomonadati</taxon>
        <taxon>Pseudomonadota</taxon>
        <taxon>Alphaproteobacteria</taxon>
        <taxon>Acetobacterales</taxon>
        <taxon>Acetobacteraceae</taxon>
        <taxon>Acetobacter</taxon>
    </lineage>
</organism>
<dbReference type="SUPFAM" id="SSF161111">
    <property type="entry name" value="Cation efflux protein transmembrane domain-like"/>
    <property type="match status" value="1"/>
</dbReference>
<dbReference type="OrthoDB" id="9809646at2"/>
<dbReference type="EMBL" id="CP043506">
    <property type="protein sequence ID" value="QEO16684.1"/>
    <property type="molecule type" value="Genomic_DNA"/>
</dbReference>